<keyword evidence="5" id="KW-1185">Reference proteome</keyword>
<sequence length="136" mass="16003">MTDKEKLRLDKYLWSIRLFKTRRIATDACNDNRVKYLEEPAKPGKNVHLGDIYDIRTEGRKWRIKVTGLLHTRLKYEEAIKYYTDLTPPEELEKAKIQAASFYSGKRLSKIGRPTKKERRSLDGFMDGDELPEENP</sequence>
<gene>
    <name evidence="4" type="ORF">U0035_10185</name>
</gene>
<dbReference type="Proteomes" id="UP001325680">
    <property type="component" value="Chromosome"/>
</dbReference>
<dbReference type="EMBL" id="CP139960">
    <property type="protein sequence ID" value="WQD40516.1"/>
    <property type="molecule type" value="Genomic_DNA"/>
</dbReference>
<dbReference type="CDD" id="cd00165">
    <property type="entry name" value="S4"/>
    <property type="match status" value="1"/>
</dbReference>
<dbReference type="Gene3D" id="3.10.290.10">
    <property type="entry name" value="RNA-binding S4 domain"/>
    <property type="match status" value="1"/>
</dbReference>
<accession>A0ABZ0WBH3</accession>
<evidence type="ECO:0000256" key="1">
    <source>
        <dbReference type="PROSITE-ProRule" id="PRU00182"/>
    </source>
</evidence>
<keyword evidence="1" id="KW-0694">RNA-binding</keyword>
<feature type="compositionally biased region" description="Acidic residues" evidence="2">
    <location>
        <begin position="126"/>
        <end position="136"/>
    </location>
</feature>
<evidence type="ECO:0000256" key="2">
    <source>
        <dbReference type="SAM" id="MobiDB-lite"/>
    </source>
</evidence>
<name>A0ABZ0WBH3_9BACT</name>
<evidence type="ECO:0000313" key="4">
    <source>
        <dbReference type="EMBL" id="WQD40516.1"/>
    </source>
</evidence>
<dbReference type="InterPro" id="IPR002942">
    <property type="entry name" value="S4_RNA-bd"/>
</dbReference>
<reference evidence="4 5" key="1">
    <citation type="submission" date="2023-12" db="EMBL/GenBank/DDBJ databases">
        <title>Genome sequencing and assembly of bacterial species from a model synthetic community.</title>
        <authorList>
            <person name="Hogle S.L."/>
        </authorList>
    </citation>
    <scope>NUCLEOTIDE SEQUENCE [LARGE SCALE GENOMIC DNA]</scope>
    <source>
        <strain evidence="4 5">HAMBI_3031</strain>
    </source>
</reference>
<dbReference type="Pfam" id="PF01479">
    <property type="entry name" value="S4"/>
    <property type="match status" value="1"/>
</dbReference>
<proteinExistence type="predicted"/>
<dbReference type="SUPFAM" id="SSF55174">
    <property type="entry name" value="Alpha-L RNA-binding motif"/>
    <property type="match status" value="1"/>
</dbReference>
<dbReference type="PROSITE" id="PS50889">
    <property type="entry name" value="S4"/>
    <property type="match status" value="1"/>
</dbReference>
<evidence type="ECO:0000313" key="5">
    <source>
        <dbReference type="Proteomes" id="UP001325680"/>
    </source>
</evidence>
<protein>
    <submittedName>
        <fullName evidence="4">RNA-binding S4 domain-containing protein</fullName>
    </submittedName>
</protein>
<organism evidence="4 5">
    <name type="scientific">Niabella yanshanensis</name>
    <dbReference type="NCBI Taxonomy" id="577386"/>
    <lineage>
        <taxon>Bacteria</taxon>
        <taxon>Pseudomonadati</taxon>
        <taxon>Bacteroidota</taxon>
        <taxon>Chitinophagia</taxon>
        <taxon>Chitinophagales</taxon>
        <taxon>Chitinophagaceae</taxon>
        <taxon>Niabella</taxon>
    </lineage>
</organism>
<feature type="domain" description="RNA-binding S4" evidence="3">
    <location>
        <begin position="8"/>
        <end position="51"/>
    </location>
</feature>
<evidence type="ECO:0000259" key="3">
    <source>
        <dbReference type="Pfam" id="PF01479"/>
    </source>
</evidence>
<dbReference type="InterPro" id="IPR036986">
    <property type="entry name" value="S4_RNA-bd_sf"/>
</dbReference>
<dbReference type="RefSeq" id="WP_114792256.1">
    <property type="nucleotide sequence ID" value="NZ_CP139960.1"/>
</dbReference>
<feature type="region of interest" description="Disordered" evidence="2">
    <location>
        <begin position="112"/>
        <end position="136"/>
    </location>
</feature>